<dbReference type="EMBL" id="LOWA01000055">
    <property type="protein sequence ID" value="KVE24183.1"/>
    <property type="molecule type" value="Genomic_DNA"/>
</dbReference>
<protein>
    <submittedName>
        <fullName evidence="1">Uncharacterized protein</fullName>
    </submittedName>
</protein>
<comment type="caution">
    <text evidence="1">The sequence shown here is derived from an EMBL/GenBank/DDBJ whole genome shotgun (WGS) entry which is preliminary data.</text>
</comment>
<proteinExistence type="predicted"/>
<organism evidence="1 2">
    <name type="scientific">Burkholderia singularis</name>
    <dbReference type="NCBI Taxonomy" id="1503053"/>
    <lineage>
        <taxon>Bacteria</taxon>
        <taxon>Pseudomonadati</taxon>
        <taxon>Pseudomonadota</taxon>
        <taxon>Betaproteobacteria</taxon>
        <taxon>Burkholderiales</taxon>
        <taxon>Burkholderiaceae</taxon>
        <taxon>Burkholderia</taxon>
        <taxon>pseudomallei group</taxon>
    </lineage>
</organism>
<evidence type="ECO:0000313" key="2">
    <source>
        <dbReference type="Proteomes" id="UP000062788"/>
    </source>
</evidence>
<dbReference type="Proteomes" id="UP000062788">
    <property type="component" value="Unassembled WGS sequence"/>
</dbReference>
<reference evidence="1 2" key="1">
    <citation type="submission" date="2015-11" db="EMBL/GenBank/DDBJ databases">
        <title>Expanding the genomic diversity of Burkholderia species for the development of highly accurate diagnostics.</title>
        <authorList>
            <person name="Sahl J."/>
            <person name="Keim P."/>
            <person name="Wagner D."/>
        </authorList>
    </citation>
    <scope>NUCLEOTIDE SEQUENCE [LARGE SCALE GENOMIC DNA]</scope>
    <source>
        <strain evidence="1 2">TSV85</strain>
    </source>
</reference>
<sequence>MINSLLKLTIVQLCQFQHNGSVGFGRFWRNHRSLVHQRPKALDKVCSGRVDRRLDIFPYIFDCRLQ</sequence>
<dbReference type="AlphaFoldDB" id="A0A103DWU5"/>
<accession>A0A103DWU5</accession>
<evidence type="ECO:0000313" key="1">
    <source>
        <dbReference type="EMBL" id="KVE24183.1"/>
    </source>
</evidence>
<gene>
    <name evidence="1" type="ORF">WS67_01045</name>
</gene>
<name>A0A103DWU5_9BURK</name>
<keyword evidence="2" id="KW-1185">Reference proteome</keyword>